<evidence type="ECO:0000256" key="2">
    <source>
        <dbReference type="ARBA" id="ARBA00022617"/>
    </source>
</evidence>
<dbReference type="AlphaFoldDB" id="A0A9Q5N9T0"/>
<evidence type="ECO:0000256" key="4">
    <source>
        <dbReference type="ARBA" id="ARBA00023002"/>
    </source>
</evidence>
<dbReference type="Gene3D" id="1.10.630.10">
    <property type="entry name" value="Cytochrome P450"/>
    <property type="match status" value="1"/>
</dbReference>
<sequence length="391" mass="44704">MATLCPIPQPPTFPFLGNITLVDLEVPLRSFFLLAEQYGEVYHLVLGGSEIVLHANFISIARQVSNDALYRKSFSRSLREGRLLAGDGLFTVDSDEPNWEIAHRILMPAFSEVRSMFPEMRDICSQMLLKWERFGTQLTFDPSDDYTRLTFDALALCSMSYRFNSFYERDMPDFTRRMSDFLTMSSRSGYRPAFAKLIPMYYKKEDQKNFKDAQHMTEVARKTIKQRREQPTEKPDLLNLMLEGKDPKTGAQLTEENIIFNLLTFLIAGHETTSGLLTFTTYYLLKNSACLQKSREELDEKLGPAEPTVDDLGKLLYLTAVLHELLRLWPTVPARSIVPKQDVELVGGDGDPSNPNKQTICDQEGPDYLPAHRYCASRPTCLGRRRRSLPS</sequence>
<protein>
    <submittedName>
        <fullName evidence="7">Cytochrome P450 oxidoreductase OrdA-like protein</fullName>
    </submittedName>
</protein>
<evidence type="ECO:0000256" key="5">
    <source>
        <dbReference type="ARBA" id="ARBA00023004"/>
    </source>
</evidence>
<dbReference type="GO" id="GO:0016705">
    <property type="term" value="F:oxidoreductase activity, acting on paired donors, with incorporation or reduction of molecular oxygen"/>
    <property type="evidence" value="ECO:0007669"/>
    <property type="project" value="InterPro"/>
</dbReference>
<evidence type="ECO:0000256" key="6">
    <source>
        <dbReference type="ARBA" id="ARBA00023033"/>
    </source>
</evidence>
<dbReference type="InterPro" id="IPR001128">
    <property type="entry name" value="Cyt_P450"/>
</dbReference>
<evidence type="ECO:0000313" key="7">
    <source>
        <dbReference type="EMBL" id="OCB91802.1"/>
    </source>
</evidence>
<dbReference type="Pfam" id="PF00067">
    <property type="entry name" value="p450"/>
    <property type="match status" value="1"/>
</dbReference>
<name>A0A9Q5N9T0_SANBA</name>
<comment type="similarity">
    <text evidence="1">Belongs to the cytochrome P450 family.</text>
</comment>
<keyword evidence="5" id="KW-0408">Iron</keyword>
<dbReference type="SUPFAM" id="SSF48264">
    <property type="entry name" value="Cytochrome P450"/>
    <property type="match status" value="1"/>
</dbReference>
<dbReference type="GO" id="GO:0020037">
    <property type="term" value="F:heme binding"/>
    <property type="evidence" value="ECO:0007669"/>
    <property type="project" value="InterPro"/>
</dbReference>
<accession>A0A9Q5N9T0</accession>
<evidence type="ECO:0000256" key="1">
    <source>
        <dbReference type="ARBA" id="ARBA00010617"/>
    </source>
</evidence>
<dbReference type="Proteomes" id="UP000757232">
    <property type="component" value="Unassembled WGS sequence"/>
</dbReference>
<keyword evidence="2" id="KW-0349">Heme</keyword>
<organism evidence="7 8">
    <name type="scientific">Sanghuangporus baumii</name>
    <name type="common">Phellinus baumii</name>
    <dbReference type="NCBI Taxonomy" id="108892"/>
    <lineage>
        <taxon>Eukaryota</taxon>
        <taxon>Fungi</taxon>
        <taxon>Dikarya</taxon>
        <taxon>Basidiomycota</taxon>
        <taxon>Agaricomycotina</taxon>
        <taxon>Agaricomycetes</taxon>
        <taxon>Hymenochaetales</taxon>
        <taxon>Hymenochaetaceae</taxon>
        <taxon>Sanghuangporus</taxon>
    </lineage>
</organism>
<evidence type="ECO:0000256" key="3">
    <source>
        <dbReference type="ARBA" id="ARBA00022723"/>
    </source>
</evidence>
<comment type="caution">
    <text evidence="7">The sequence shown here is derived from an EMBL/GenBank/DDBJ whole genome shotgun (WGS) entry which is preliminary data.</text>
</comment>
<gene>
    <name evidence="7" type="ORF">A7U60_g915</name>
</gene>
<keyword evidence="8" id="KW-1185">Reference proteome</keyword>
<dbReference type="OrthoDB" id="1470350at2759"/>
<dbReference type="GO" id="GO:0004497">
    <property type="term" value="F:monooxygenase activity"/>
    <property type="evidence" value="ECO:0007669"/>
    <property type="project" value="UniProtKB-KW"/>
</dbReference>
<dbReference type="InterPro" id="IPR002401">
    <property type="entry name" value="Cyt_P450_E_grp-I"/>
</dbReference>
<dbReference type="InterPro" id="IPR036396">
    <property type="entry name" value="Cyt_P450_sf"/>
</dbReference>
<dbReference type="PRINTS" id="PR00385">
    <property type="entry name" value="P450"/>
</dbReference>
<dbReference type="InterPro" id="IPR050196">
    <property type="entry name" value="Cytochrome_P450_Monoox"/>
</dbReference>
<proteinExistence type="inferred from homology"/>
<dbReference type="PANTHER" id="PTHR24291">
    <property type="entry name" value="CYTOCHROME P450 FAMILY 4"/>
    <property type="match status" value="1"/>
</dbReference>
<dbReference type="PANTHER" id="PTHR24291:SF50">
    <property type="entry name" value="BIFUNCTIONAL ALBAFLAVENONE MONOOXYGENASE_TERPENE SYNTHASE"/>
    <property type="match status" value="1"/>
</dbReference>
<dbReference type="EMBL" id="LNZH02000062">
    <property type="protein sequence ID" value="OCB91802.1"/>
    <property type="molecule type" value="Genomic_DNA"/>
</dbReference>
<evidence type="ECO:0000313" key="8">
    <source>
        <dbReference type="Proteomes" id="UP000757232"/>
    </source>
</evidence>
<keyword evidence="4" id="KW-0560">Oxidoreductase</keyword>
<dbReference type="PRINTS" id="PR00463">
    <property type="entry name" value="EP450I"/>
</dbReference>
<dbReference type="GO" id="GO:0005506">
    <property type="term" value="F:iron ion binding"/>
    <property type="evidence" value="ECO:0007669"/>
    <property type="project" value="InterPro"/>
</dbReference>
<reference evidence="7" key="1">
    <citation type="submission" date="2016-06" db="EMBL/GenBank/DDBJ databases">
        <title>Draft Genome sequence of the fungus Inonotus baumii.</title>
        <authorList>
            <person name="Zhu H."/>
            <person name="Lin W."/>
        </authorList>
    </citation>
    <scope>NUCLEOTIDE SEQUENCE</scope>
    <source>
        <strain evidence="7">821</strain>
    </source>
</reference>
<keyword evidence="3" id="KW-0479">Metal-binding</keyword>
<keyword evidence="6" id="KW-0503">Monooxygenase</keyword>